<dbReference type="AlphaFoldDB" id="A0A1I5HIC2"/>
<protein>
    <submittedName>
        <fullName evidence="2">TupA-like ATPgrasp</fullName>
    </submittedName>
</protein>
<dbReference type="Proteomes" id="UP000198806">
    <property type="component" value="Unassembled WGS sequence"/>
</dbReference>
<organism evidence="2 3">
    <name type="scientific">Anaerocolumna aminovalerica</name>
    <dbReference type="NCBI Taxonomy" id="1527"/>
    <lineage>
        <taxon>Bacteria</taxon>
        <taxon>Bacillati</taxon>
        <taxon>Bacillota</taxon>
        <taxon>Clostridia</taxon>
        <taxon>Lachnospirales</taxon>
        <taxon>Lachnospiraceae</taxon>
        <taxon>Anaerocolumna</taxon>
    </lineage>
</organism>
<dbReference type="EMBL" id="FOWD01000030">
    <property type="protein sequence ID" value="SFO48078.1"/>
    <property type="molecule type" value="Genomic_DNA"/>
</dbReference>
<name>A0A1I5HIC2_9FIRM</name>
<dbReference type="OrthoDB" id="9791827at2"/>
<evidence type="ECO:0000256" key="1">
    <source>
        <dbReference type="SAM" id="Phobius"/>
    </source>
</evidence>
<dbReference type="STRING" id="1527.SAMN04489757_13022"/>
<evidence type="ECO:0000313" key="2">
    <source>
        <dbReference type="EMBL" id="SFO48078.1"/>
    </source>
</evidence>
<dbReference type="Pfam" id="PF14305">
    <property type="entry name" value="ATPgrasp_TupA"/>
    <property type="match status" value="1"/>
</dbReference>
<sequence length="312" mass="37194">MSERLKRFRKEPGLYFIYALGRILYGSLWLDKIYLKILFKHRMGKSLNLENPKTYNEKIQWLKLYDRNPEYTLLADKYEVRNYVANTIGEEYIIPLLGVWDRFEDIDFNTLPNEFVLKCTHDSGSVIICKDKNTFDVKEAGKKIKGCLKRNYFRNTREWAYKNIKPRIIAEEYMADESGAELKDYKFLCYHGQPKTVDIISNRESDPRSDIFDINFKKLPVSNYYKNSETRPHKPKGYEEMIELSKKLSKDLIHVRCDFYDINGKVYFGEITFYQGSGLEKYVPYKYDIRFGNWIDLPLERKNKKGQILNNE</sequence>
<dbReference type="InterPro" id="IPR029465">
    <property type="entry name" value="ATPgrasp_TupA"/>
</dbReference>
<proteinExistence type="predicted"/>
<keyword evidence="1" id="KW-0812">Transmembrane</keyword>
<reference evidence="2 3" key="1">
    <citation type="submission" date="2016-10" db="EMBL/GenBank/DDBJ databases">
        <authorList>
            <person name="de Groot N.N."/>
        </authorList>
    </citation>
    <scope>NUCLEOTIDE SEQUENCE [LARGE SCALE GENOMIC DNA]</scope>
    <source>
        <strain evidence="2 3">DSM 1283</strain>
    </source>
</reference>
<gene>
    <name evidence="2" type="ORF">SAMN04489757_13022</name>
</gene>
<accession>A0A1I5HIC2</accession>
<keyword evidence="3" id="KW-1185">Reference proteome</keyword>
<evidence type="ECO:0000313" key="3">
    <source>
        <dbReference type="Proteomes" id="UP000198806"/>
    </source>
</evidence>
<feature type="transmembrane region" description="Helical" evidence="1">
    <location>
        <begin position="12"/>
        <end position="30"/>
    </location>
</feature>
<keyword evidence="1" id="KW-0472">Membrane</keyword>
<keyword evidence="1" id="KW-1133">Transmembrane helix</keyword>
<dbReference type="RefSeq" id="WP_091687675.1">
    <property type="nucleotide sequence ID" value="NZ_BAABFM010000011.1"/>
</dbReference>